<gene>
    <name evidence="7" type="ORF">BUALT_Bualt11G0079700</name>
</gene>
<proteinExistence type="predicted"/>
<comment type="caution">
    <text evidence="7">The sequence shown here is derived from an EMBL/GenBank/DDBJ whole genome shotgun (WGS) entry which is preliminary data.</text>
</comment>
<protein>
    <recommendedName>
        <fullName evidence="6">GRF-type domain-containing protein</fullName>
    </recommendedName>
</protein>
<dbReference type="PANTHER" id="PTHR33248">
    <property type="entry name" value="ZINC ION-BINDING PROTEIN"/>
    <property type="match status" value="1"/>
</dbReference>
<dbReference type="Proteomes" id="UP000826271">
    <property type="component" value="Unassembled WGS sequence"/>
</dbReference>
<evidence type="ECO:0000256" key="1">
    <source>
        <dbReference type="ARBA" id="ARBA00022723"/>
    </source>
</evidence>
<feature type="transmembrane region" description="Helical" evidence="5">
    <location>
        <begin position="80"/>
        <end position="99"/>
    </location>
</feature>
<dbReference type="AlphaFoldDB" id="A0AAV6WTS1"/>
<evidence type="ECO:0000256" key="2">
    <source>
        <dbReference type="ARBA" id="ARBA00022771"/>
    </source>
</evidence>
<dbReference type="GO" id="GO:0008270">
    <property type="term" value="F:zinc ion binding"/>
    <property type="evidence" value="ECO:0007669"/>
    <property type="project" value="UniProtKB-KW"/>
</dbReference>
<keyword evidence="5" id="KW-0812">Transmembrane</keyword>
<dbReference type="Pfam" id="PF06839">
    <property type="entry name" value="Zn_ribbon_GRF"/>
    <property type="match status" value="1"/>
</dbReference>
<evidence type="ECO:0000256" key="3">
    <source>
        <dbReference type="ARBA" id="ARBA00022833"/>
    </source>
</evidence>
<evidence type="ECO:0000256" key="4">
    <source>
        <dbReference type="PROSITE-ProRule" id="PRU01343"/>
    </source>
</evidence>
<dbReference type="EMBL" id="WHWC01000011">
    <property type="protein sequence ID" value="KAG8373956.1"/>
    <property type="molecule type" value="Genomic_DNA"/>
</dbReference>
<dbReference type="PROSITE" id="PS51999">
    <property type="entry name" value="ZF_GRF"/>
    <property type="match status" value="1"/>
</dbReference>
<organism evidence="7 8">
    <name type="scientific">Buddleja alternifolia</name>
    <dbReference type="NCBI Taxonomy" id="168488"/>
    <lineage>
        <taxon>Eukaryota</taxon>
        <taxon>Viridiplantae</taxon>
        <taxon>Streptophyta</taxon>
        <taxon>Embryophyta</taxon>
        <taxon>Tracheophyta</taxon>
        <taxon>Spermatophyta</taxon>
        <taxon>Magnoliopsida</taxon>
        <taxon>eudicotyledons</taxon>
        <taxon>Gunneridae</taxon>
        <taxon>Pentapetalae</taxon>
        <taxon>asterids</taxon>
        <taxon>lamiids</taxon>
        <taxon>Lamiales</taxon>
        <taxon>Scrophulariaceae</taxon>
        <taxon>Buddlejeae</taxon>
        <taxon>Buddleja</taxon>
    </lineage>
</organism>
<keyword evidence="2 4" id="KW-0863">Zinc-finger</keyword>
<keyword evidence="8" id="KW-1185">Reference proteome</keyword>
<keyword evidence="3" id="KW-0862">Zinc</keyword>
<name>A0AAV6WTS1_9LAMI</name>
<evidence type="ECO:0000313" key="7">
    <source>
        <dbReference type="EMBL" id="KAG8373956.1"/>
    </source>
</evidence>
<accession>A0AAV6WTS1</accession>
<keyword evidence="5" id="KW-1133">Transmembrane helix</keyword>
<sequence>MNNICYCRRLAVIRCFWTDANPGRRFYSCELHRNAGGCGFFVWLDPPMCERSRNVIPGLLRSTERLQVELQTARRREKRVWIDVVISWLIFVLLIWLGASERSEMGQGSGEMKELPM</sequence>
<feature type="domain" description="GRF-type" evidence="6">
    <location>
        <begin position="5"/>
        <end position="47"/>
    </location>
</feature>
<reference evidence="7" key="1">
    <citation type="submission" date="2019-10" db="EMBL/GenBank/DDBJ databases">
        <authorList>
            <person name="Zhang R."/>
            <person name="Pan Y."/>
            <person name="Wang J."/>
            <person name="Ma R."/>
            <person name="Yu S."/>
        </authorList>
    </citation>
    <scope>NUCLEOTIDE SEQUENCE</scope>
    <source>
        <strain evidence="7">LA-IB0</strain>
        <tissue evidence="7">Leaf</tissue>
    </source>
</reference>
<dbReference type="InterPro" id="IPR010666">
    <property type="entry name" value="Znf_GRF"/>
</dbReference>
<evidence type="ECO:0000313" key="8">
    <source>
        <dbReference type="Proteomes" id="UP000826271"/>
    </source>
</evidence>
<evidence type="ECO:0000256" key="5">
    <source>
        <dbReference type="SAM" id="Phobius"/>
    </source>
</evidence>
<keyword evidence="5" id="KW-0472">Membrane</keyword>
<evidence type="ECO:0000259" key="6">
    <source>
        <dbReference type="PROSITE" id="PS51999"/>
    </source>
</evidence>
<keyword evidence="1" id="KW-0479">Metal-binding</keyword>